<evidence type="ECO:0000313" key="3">
    <source>
        <dbReference type="Proteomes" id="UP000681720"/>
    </source>
</evidence>
<proteinExistence type="predicted"/>
<accession>A0A8S3H2S1</accession>
<gene>
    <name evidence="2" type="ORF">GIL414_LOCUS67906</name>
</gene>
<dbReference type="AlphaFoldDB" id="A0A8S3H2S1"/>
<sequence>MSILSRTTSEFDTCAPEKSVEFDPVQAFYRYALLLLRKSEGEQRVPNKSKSNDDDDVRIDATDLLQQKNHKRRRKTTTVQPWLYNATFVDGQYYSRITMPIKQSRRKDRLREILPGKLMQQSGYKRWRTADDNEPNDIRHLLSFIS</sequence>
<comment type="caution">
    <text evidence="2">The sequence shown here is derived from an EMBL/GenBank/DDBJ whole genome shotgun (WGS) entry which is preliminary data.</text>
</comment>
<organism evidence="2 3">
    <name type="scientific">Rotaria magnacalcarata</name>
    <dbReference type="NCBI Taxonomy" id="392030"/>
    <lineage>
        <taxon>Eukaryota</taxon>
        <taxon>Metazoa</taxon>
        <taxon>Spiralia</taxon>
        <taxon>Gnathifera</taxon>
        <taxon>Rotifera</taxon>
        <taxon>Eurotatoria</taxon>
        <taxon>Bdelloidea</taxon>
        <taxon>Philodinida</taxon>
        <taxon>Philodinidae</taxon>
        <taxon>Rotaria</taxon>
    </lineage>
</organism>
<feature type="region of interest" description="Disordered" evidence="1">
    <location>
        <begin position="42"/>
        <end position="73"/>
    </location>
</feature>
<evidence type="ECO:0000256" key="1">
    <source>
        <dbReference type="SAM" id="MobiDB-lite"/>
    </source>
</evidence>
<name>A0A8S3H2S1_9BILA</name>
<dbReference type="Proteomes" id="UP000681720">
    <property type="component" value="Unassembled WGS sequence"/>
</dbReference>
<dbReference type="EMBL" id="CAJOBJ010326939">
    <property type="protein sequence ID" value="CAF5176637.1"/>
    <property type="molecule type" value="Genomic_DNA"/>
</dbReference>
<reference evidence="2" key="1">
    <citation type="submission" date="2021-02" db="EMBL/GenBank/DDBJ databases">
        <authorList>
            <person name="Nowell W R."/>
        </authorList>
    </citation>
    <scope>NUCLEOTIDE SEQUENCE</scope>
</reference>
<feature type="non-terminal residue" evidence="2">
    <location>
        <position position="1"/>
    </location>
</feature>
<evidence type="ECO:0000313" key="2">
    <source>
        <dbReference type="EMBL" id="CAF5176637.1"/>
    </source>
</evidence>
<protein>
    <submittedName>
        <fullName evidence="2">Uncharacterized protein</fullName>
    </submittedName>
</protein>